<sequence length="135" mass="15183">MASMLGEPRAALIELLQSEVGRMVARQIDASPTGMPRQQIAAAAHRMAQMVSAMSRDDLEACHVELNRFFSAVPFTAAIPVVIAIEHKWPHHIETIPEANRRLDRIRKGGEYALLFSTEKLRHLLVCIEEIEETQ</sequence>
<protein>
    <submittedName>
        <fullName evidence="1">Uncharacterized protein</fullName>
    </submittedName>
</protein>
<dbReference type="EMBL" id="CP014844">
    <property type="protein sequence ID" value="AMR78581.1"/>
    <property type="molecule type" value="Genomic_DNA"/>
</dbReference>
<dbReference type="OrthoDB" id="8968836at2"/>
<dbReference type="AlphaFoldDB" id="A0A142JKG9"/>
<evidence type="ECO:0000313" key="1">
    <source>
        <dbReference type="EMBL" id="AMR78581.1"/>
    </source>
</evidence>
<gene>
    <name evidence="1" type="ORF">A2G96_12975</name>
</gene>
<dbReference type="KEGG" id="cnan:A2G96_12975"/>
<proteinExistence type="predicted"/>
<keyword evidence="2" id="KW-1185">Reference proteome</keyword>
<dbReference type="STRING" id="1796606.A2G96_12975"/>
<evidence type="ECO:0000313" key="2">
    <source>
        <dbReference type="Proteomes" id="UP000075238"/>
    </source>
</evidence>
<dbReference type="Proteomes" id="UP000075238">
    <property type="component" value="Chromosome 1"/>
</dbReference>
<accession>A0A142JKG9</accession>
<dbReference type="RefSeq" id="WP_062799783.1">
    <property type="nucleotide sequence ID" value="NZ_CP014844.1"/>
</dbReference>
<organism evidence="1 2">
    <name type="scientific">Cupriavidus nantongensis</name>
    <dbReference type="NCBI Taxonomy" id="1796606"/>
    <lineage>
        <taxon>Bacteria</taxon>
        <taxon>Pseudomonadati</taxon>
        <taxon>Pseudomonadota</taxon>
        <taxon>Betaproteobacteria</taxon>
        <taxon>Burkholderiales</taxon>
        <taxon>Burkholderiaceae</taxon>
        <taxon>Cupriavidus</taxon>
    </lineage>
</organism>
<name>A0A142JKG9_9BURK</name>
<reference evidence="1 2" key="1">
    <citation type="submission" date="2016-03" db="EMBL/GenBank/DDBJ databases">
        <title>Complete genome sequence of a novel chlorpyrifos degrading bacterium, Cupriavidus nantongensis sp. X1.</title>
        <authorList>
            <person name="Fang L."/>
        </authorList>
    </citation>
    <scope>NUCLEOTIDE SEQUENCE [LARGE SCALE GENOMIC DNA]</scope>
    <source>
        <strain evidence="1 2">X1</strain>
    </source>
</reference>